<feature type="compositionally biased region" description="Polar residues" evidence="1">
    <location>
        <begin position="369"/>
        <end position="382"/>
    </location>
</feature>
<feature type="compositionally biased region" description="Polar residues" evidence="1">
    <location>
        <begin position="473"/>
        <end position="486"/>
    </location>
</feature>
<evidence type="ECO:0000259" key="2">
    <source>
        <dbReference type="Pfam" id="PF10545"/>
    </source>
</evidence>
<name>A0AAV1LRW9_9NEOP</name>
<dbReference type="EMBL" id="CAVLGL010000095">
    <property type="protein sequence ID" value="CAK1597685.1"/>
    <property type="molecule type" value="Genomic_DNA"/>
</dbReference>
<evidence type="ECO:0000256" key="1">
    <source>
        <dbReference type="SAM" id="MobiDB-lite"/>
    </source>
</evidence>
<keyword evidence="4" id="KW-1185">Reference proteome</keyword>
<comment type="caution">
    <text evidence="3">The sequence shown here is derived from an EMBL/GenBank/DDBJ whole genome shotgun (WGS) entry which is preliminary data.</text>
</comment>
<feature type="region of interest" description="Disordered" evidence="1">
    <location>
        <begin position="117"/>
        <end position="182"/>
    </location>
</feature>
<feature type="compositionally biased region" description="Low complexity" evidence="1">
    <location>
        <begin position="298"/>
        <end position="315"/>
    </location>
</feature>
<feature type="compositionally biased region" description="Polar residues" evidence="1">
    <location>
        <begin position="131"/>
        <end position="140"/>
    </location>
</feature>
<feature type="region of interest" description="Disordered" evidence="1">
    <location>
        <begin position="262"/>
        <end position="524"/>
    </location>
</feature>
<gene>
    <name evidence="3" type="ORF">PARMNEM_LOCUS16837</name>
</gene>
<evidence type="ECO:0000313" key="4">
    <source>
        <dbReference type="Proteomes" id="UP001314205"/>
    </source>
</evidence>
<feature type="compositionally biased region" description="Low complexity" evidence="1">
    <location>
        <begin position="324"/>
        <end position="341"/>
    </location>
</feature>
<accession>A0AAV1LRW9</accession>
<feature type="compositionally biased region" description="Polar residues" evidence="1">
    <location>
        <begin position="499"/>
        <end position="521"/>
    </location>
</feature>
<dbReference type="Pfam" id="PF10545">
    <property type="entry name" value="MADF_DNA_bdg"/>
    <property type="match status" value="1"/>
</dbReference>
<dbReference type="AlphaFoldDB" id="A0AAV1LRW9"/>
<dbReference type="Proteomes" id="UP001314205">
    <property type="component" value="Unassembled WGS sequence"/>
</dbReference>
<feature type="compositionally biased region" description="Basic and acidic residues" evidence="1">
    <location>
        <begin position="159"/>
        <end position="175"/>
    </location>
</feature>
<evidence type="ECO:0000313" key="3">
    <source>
        <dbReference type="EMBL" id="CAK1597685.1"/>
    </source>
</evidence>
<feature type="compositionally biased region" description="Low complexity" evidence="1">
    <location>
        <begin position="427"/>
        <end position="445"/>
    </location>
</feature>
<sequence length="559" mass="63273">MKKFLHFSRFCKQCHVCGIRDSKLFISTQFLKNRTSQNDAWRRIVQVLSCSQTTVEEIRKKKESLIGYYRTHLNKYKKSLKSGAGKNDVYATNWFAFETMDSFLRGVYESNHTLNTVTNEDSESQERNEGINDQNNNSPHFSLEIEEDSQNTQGGNRSRSRENKSSQDSGRKRQLSDYLPPEIRAARRQIDEAFEYIKKKTDDEYEMFGKLIASKLKKIRNPNTRDILMNEIHILVFRTCMADRLEQQSVVPQFPTFQTPHHQVFSLSPRPSTHQSPPGQFKSHSPHHQVFSPSPNLSTHQSPPGQSTSQSPHHQVFSPSPNLSTHQSPPGQSTSQSPHHQVYSSSPNPSTHQSPPGQSTSQSPHHEVFSQSPNPSTHQTPPDQFKSYSPHHEVFSPPPNQSTHQSPPSQSTSKSPHHQVFSPSPNPSTYQSPPGQSTSQSPHHQVFSSSPNPSTYRSPPGQLKSHFPHHQVFSLSRNPSTYQSPPGQFKSHSPHHQEFSPSPNPSTYQSLSRHEINSPSSPLDHYPVQSSQENFLELPPSRASQIVITDTGKIMIIKD</sequence>
<protein>
    <recommendedName>
        <fullName evidence="2">MADF domain-containing protein</fullName>
    </recommendedName>
</protein>
<feature type="compositionally biased region" description="Low complexity" evidence="1">
    <location>
        <begin position="349"/>
        <end position="363"/>
    </location>
</feature>
<proteinExistence type="predicted"/>
<feature type="domain" description="MADF" evidence="2">
    <location>
        <begin position="31"/>
        <end position="101"/>
    </location>
</feature>
<dbReference type="InterPro" id="IPR006578">
    <property type="entry name" value="MADF-dom"/>
</dbReference>
<organism evidence="3 4">
    <name type="scientific">Parnassius mnemosyne</name>
    <name type="common">clouded apollo</name>
    <dbReference type="NCBI Taxonomy" id="213953"/>
    <lineage>
        <taxon>Eukaryota</taxon>
        <taxon>Metazoa</taxon>
        <taxon>Ecdysozoa</taxon>
        <taxon>Arthropoda</taxon>
        <taxon>Hexapoda</taxon>
        <taxon>Insecta</taxon>
        <taxon>Pterygota</taxon>
        <taxon>Neoptera</taxon>
        <taxon>Endopterygota</taxon>
        <taxon>Lepidoptera</taxon>
        <taxon>Glossata</taxon>
        <taxon>Ditrysia</taxon>
        <taxon>Papilionoidea</taxon>
        <taxon>Papilionidae</taxon>
        <taxon>Parnassiinae</taxon>
        <taxon>Parnassini</taxon>
        <taxon>Parnassius</taxon>
        <taxon>Driopa</taxon>
    </lineage>
</organism>
<feature type="compositionally biased region" description="Polar residues" evidence="1">
    <location>
        <begin position="446"/>
        <end position="457"/>
    </location>
</feature>
<reference evidence="3 4" key="1">
    <citation type="submission" date="2023-11" db="EMBL/GenBank/DDBJ databases">
        <authorList>
            <person name="Hedman E."/>
            <person name="Englund M."/>
            <person name="Stromberg M."/>
            <person name="Nyberg Akerstrom W."/>
            <person name="Nylinder S."/>
            <person name="Jareborg N."/>
            <person name="Kallberg Y."/>
            <person name="Kronander E."/>
        </authorList>
    </citation>
    <scope>NUCLEOTIDE SEQUENCE [LARGE SCALE GENOMIC DNA]</scope>
</reference>
<feature type="compositionally biased region" description="Polar residues" evidence="1">
    <location>
        <begin position="262"/>
        <end position="278"/>
    </location>
</feature>
<feature type="compositionally biased region" description="Low complexity" evidence="1">
    <location>
        <begin position="401"/>
        <end position="414"/>
    </location>
</feature>